<keyword evidence="2" id="KW-1185">Reference proteome</keyword>
<dbReference type="Proteomes" id="UP000469440">
    <property type="component" value="Unassembled WGS sequence"/>
</dbReference>
<evidence type="ECO:0008006" key="3">
    <source>
        <dbReference type="Google" id="ProtNLM"/>
    </source>
</evidence>
<proteinExistence type="predicted"/>
<evidence type="ECO:0000313" key="1">
    <source>
        <dbReference type="EMBL" id="MVB10788.1"/>
    </source>
</evidence>
<sequence length="74" mass="8953">MRKSIVYKWFLLLAFIFSTVLLFIGIAQNYFFEKYYINEKLNTLKTYMDTYSDLAAKKDRKRHRPIFIRITTSG</sequence>
<dbReference type="EMBL" id="VWXL01000047">
    <property type="protein sequence ID" value="MVB10788.1"/>
    <property type="molecule type" value="Genomic_DNA"/>
</dbReference>
<reference evidence="1 2" key="1">
    <citation type="submission" date="2019-09" db="EMBL/GenBank/DDBJ databases">
        <title>Genome sequence of Clostridium sp. EA1.</title>
        <authorList>
            <person name="Poehlein A."/>
            <person name="Bengelsdorf F.R."/>
            <person name="Daniel R."/>
        </authorList>
    </citation>
    <scope>NUCLEOTIDE SEQUENCE [LARGE SCALE GENOMIC DNA]</scope>
    <source>
        <strain evidence="1 2">EA1</strain>
    </source>
</reference>
<protein>
    <recommendedName>
        <fullName evidence="3">Two-component sensor histidine kinase</fullName>
    </recommendedName>
</protein>
<comment type="caution">
    <text evidence="1">The sequence shown here is derived from an EMBL/GenBank/DDBJ whole genome shotgun (WGS) entry which is preliminary data.</text>
</comment>
<gene>
    <name evidence="1" type="ORF">CAFE_14860</name>
</gene>
<accession>A0A6N8HYN4</accession>
<evidence type="ECO:0000313" key="2">
    <source>
        <dbReference type="Proteomes" id="UP000469440"/>
    </source>
</evidence>
<organism evidence="1 2">
    <name type="scientific">Caproicibacter fermentans</name>
    <dbReference type="NCBI Taxonomy" id="2576756"/>
    <lineage>
        <taxon>Bacteria</taxon>
        <taxon>Bacillati</taxon>
        <taxon>Bacillota</taxon>
        <taxon>Clostridia</taxon>
        <taxon>Eubacteriales</taxon>
        <taxon>Acutalibacteraceae</taxon>
        <taxon>Caproicibacter</taxon>
    </lineage>
</organism>
<dbReference type="AlphaFoldDB" id="A0A6N8HYN4"/>
<name>A0A6N8HYN4_9FIRM</name>